<accession>B2IKQ4</accession>
<dbReference type="eggNOG" id="ENOG5032TEY">
    <property type="taxonomic scope" value="Bacteria"/>
</dbReference>
<dbReference type="KEGG" id="bid:Bind_1455"/>
<dbReference type="RefSeq" id="WP_012384450.1">
    <property type="nucleotide sequence ID" value="NC_010581.1"/>
</dbReference>
<evidence type="ECO:0000313" key="2">
    <source>
        <dbReference type="EMBL" id="ACB95093.1"/>
    </source>
</evidence>
<evidence type="ECO:0000313" key="3">
    <source>
        <dbReference type="Proteomes" id="UP000001695"/>
    </source>
</evidence>
<sequence length="106" mass="11958">MNQIDLFPYAGRSFVVNYGGDLVFRNTYADDGTTVTAEFLQGPQKGARMTVPFKWTALEGGFHLLSWQEKDKSTVVHCDNFEAKTTRSFYTMMDGSFYVMSGTISE</sequence>
<keyword evidence="3" id="KW-1185">Reference proteome</keyword>
<protein>
    <recommendedName>
        <fullName evidence="1">MoaF-like domain-containing protein</fullName>
    </recommendedName>
</protein>
<organism evidence="2 3">
    <name type="scientific">Beijerinckia indica subsp. indica (strain ATCC 9039 / DSM 1715 / NCIMB 8712)</name>
    <dbReference type="NCBI Taxonomy" id="395963"/>
    <lineage>
        <taxon>Bacteria</taxon>
        <taxon>Pseudomonadati</taxon>
        <taxon>Pseudomonadota</taxon>
        <taxon>Alphaproteobacteria</taxon>
        <taxon>Hyphomicrobiales</taxon>
        <taxon>Beijerinckiaceae</taxon>
        <taxon>Beijerinckia</taxon>
    </lineage>
</organism>
<dbReference type="HOGENOM" id="CLU_156433_0_0_5"/>
<dbReference type="STRING" id="395963.Bind_1455"/>
<dbReference type="InterPro" id="IPR012674">
    <property type="entry name" value="Calycin"/>
</dbReference>
<name>B2IKQ4_BEII9</name>
<dbReference type="InterPro" id="IPR053892">
    <property type="entry name" value="MoaF-like"/>
</dbReference>
<reference evidence="2 3" key="2">
    <citation type="journal article" date="2010" name="J. Bacteriol.">
        <title>Complete genome sequence of Beijerinckia indica subsp. indica.</title>
        <authorList>
            <person name="Tamas I."/>
            <person name="Dedysh S.N."/>
            <person name="Liesack W."/>
            <person name="Stott M.B."/>
            <person name="Alam M."/>
            <person name="Murrell J.C."/>
            <person name="Dunfield P.F."/>
        </authorList>
    </citation>
    <scope>NUCLEOTIDE SEQUENCE [LARGE SCALE GENOMIC DNA]</scope>
    <source>
        <strain evidence="3">ATCC 9039 / DSM 1715 / NCIMB 8712</strain>
    </source>
</reference>
<dbReference type="EMBL" id="CP001016">
    <property type="protein sequence ID" value="ACB95093.1"/>
    <property type="molecule type" value="Genomic_DNA"/>
</dbReference>
<dbReference type="AlphaFoldDB" id="B2IKQ4"/>
<dbReference type="Gene3D" id="2.40.128.20">
    <property type="match status" value="1"/>
</dbReference>
<reference evidence="3" key="1">
    <citation type="submission" date="2008-03" db="EMBL/GenBank/DDBJ databases">
        <title>Complete sequence of chromosome of Beijerinckia indica subsp. indica ATCC 9039.</title>
        <authorList>
            <consortium name="US DOE Joint Genome Institute"/>
            <person name="Copeland A."/>
            <person name="Lucas S."/>
            <person name="Lapidus A."/>
            <person name="Glavina del Rio T."/>
            <person name="Dalin E."/>
            <person name="Tice H."/>
            <person name="Bruce D."/>
            <person name="Goodwin L."/>
            <person name="Pitluck S."/>
            <person name="LaButti K."/>
            <person name="Schmutz J."/>
            <person name="Larimer F."/>
            <person name="Land M."/>
            <person name="Hauser L."/>
            <person name="Kyrpides N."/>
            <person name="Mikhailova N."/>
            <person name="Dunfield P.F."/>
            <person name="Dedysh S.N."/>
            <person name="Liesack W."/>
            <person name="Saw J.H."/>
            <person name="Alam M."/>
            <person name="Chen Y."/>
            <person name="Murrell J.C."/>
            <person name="Richardson P."/>
        </authorList>
    </citation>
    <scope>NUCLEOTIDE SEQUENCE [LARGE SCALE GENOMIC DNA]</scope>
    <source>
        <strain evidence="3">ATCC 9039 / DSM 1715 / NCIMB 8712</strain>
    </source>
</reference>
<proteinExistence type="predicted"/>
<dbReference type="Pfam" id="PF22036">
    <property type="entry name" value="MoaF_like"/>
    <property type="match status" value="1"/>
</dbReference>
<dbReference type="OrthoDB" id="8780074at2"/>
<dbReference type="Proteomes" id="UP000001695">
    <property type="component" value="Chromosome"/>
</dbReference>
<evidence type="ECO:0000259" key="1">
    <source>
        <dbReference type="Pfam" id="PF22036"/>
    </source>
</evidence>
<gene>
    <name evidence="2" type="ordered locus">Bind_1455</name>
</gene>
<feature type="domain" description="MoaF-like" evidence="1">
    <location>
        <begin position="10"/>
        <end position="104"/>
    </location>
</feature>